<proteinExistence type="predicted"/>
<feature type="signal peptide" evidence="1">
    <location>
        <begin position="1"/>
        <end position="17"/>
    </location>
</feature>
<keyword evidence="4" id="KW-1185">Reference proteome</keyword>
<dbReference type="InterPro" id="IPR029052">
    <property type="entry name" value="Metallo-depent_PP-like"/>
</dbReference>
<sequence>MRLQYFFFYLFVSLANSASTQTKGPPKAFTRHIIAIGDLHGDLKAAQDVLQLAGVTDESNNWSGDVDILVQTGDIIDRGPDATEIFQLMEKLRRQADSHSGTVVSLLGNHEWMNILGDWRYVPSKEMNTDKVIKERQHLLTKGWLGQAWKNYYKSAVRLPLHPSVGDTSGGTRYSPVTSSSGALSHSAISFVHGGLSPTFRCLLPFPTHINSLSDTLLKRAFNQDPQPTPYPPARSFPQLDGTTSNECQLTADDGPLWYRDWALNSEKEVCAKVDAVLKNTGTRRMVMGHTIQEVTEITARCDGKILLIDTGMSSAYNDGKTGLLSALSIYYTLSPIGRSANPKTQRWKEHEVISAFYADEEEITMIDETREVAGDFSVS</sequence>
<dbReference type="GeneID" id="85350332"/>
<dbReference type="SUPFAM" id="SSF56300">
    <property type="entry name" value="Metallo-dependent phosphatases"/>
    <property type="match status" value="1"/>
</dbReference>
<dbReference type="PANTHER" id="PTHR46546">
    <property type="entry name" value="SHEWANELLA-LIKE PROTEIN PHOSPHATASE 1"/>
    <property type="match status" value="1"/>
</dbReference>
<organism evidence="3 4">
    <name type="scientific">Armillaria tabescens</name>
    <name type="common">Ringless honey mushroom</name>
    <name type="synonym">Agaricus tabescens</name>
    <dbReference type="NCBI Taxonomy" id="1929756"/>
    <lineage>
        <taxon>Eukaryota</taxon>
        <taxon>Fungi</taxon>
        <taxon>Dikarya</taxon>
        <taxon>Basidiomycota</taxon>
        <taxon>Agaricomycotina</taxon>
        <taxon>Agaricomycetes</taxon>
        <taxon>Agaricomycetidae</taxon>
        <taxon>Agaricales</taxon>
        <taxon>Marasmiineae</taxon>
        <taxon>Physalacriaceae</taxon>
        <taxon>Desarmillaria</taxon>
    </lineage>
</organism>
<keyword evidence="1" id="KW-0732">Signal</keyword>
<dbReference type="Pfam" id="PF00149">
    <property type="entry name" value="Metallophos"/>
    <property type="match status" value="1"/>
</dbReference>
<evidence type="ECO:0000256" key="1">
    <source>
        <dbReference type="SAM" id="SignalP"/>
    </source>
</evidence>
<evidence type="ECO:0000313" key="3">
    <source>
        <dbReference type="EMBL" id="KAK0469706.1"/>
    </source>
</evidence>
<dbReference type="Proteomes" id="UP001175211">
    <property type="component" value="Unassembled WGS sequence"/>
</dbReference>
<dbReference type="AlphaFoldDB" id="A0AA39T7F3"/>
<comment type="caution">
    <text evidence="3">The sequence shown here is derived from an EMBL/GenBank/DDBJ whole genome shotgun (WGS) entry which is preliminary data.</text>
</comment>
<evidence type="ECO:0000313" key="4">
    <source>
        <dbReference type="Proteomes" id="UP001175211"/>
    </source>
</evidence>
<protein>
    <submittedName>
        <fullName evidence="3">Metallo-dependent phosphatase-like protein</fullName>
    </submittedName>
</protein>
<dbReference type="EMBL" id="JAUEPS010000001">
    <property type="protein sequence ID" value="KAK0469706.1"/>
    <property type="molecule type" value="Genomic_DNA"/>
</dbReference>
<reference evidence="3" key="1">
    <citation type="submission" date="2023-06" db="EMBL/GenBank/DDBJ databases">
        <authorList>
            <consortium name="Lawrence Berkeley National Laboratory"/>
            <person name="Ahrendt S."/>
            <person name="Sahu N."/>
            <person name="Indic B."/>
            <person name="Wong-Bajracharya J."/>
            <person name="Merenyi Z."/>
            <person name="Ke H.-M."/>
            <person name="Monk M."/>
            <person name="Kocsube S."/>
            <person name="Drula E."/>
            <person name="Lipzen A."/>
            <person name="Balint B."/>
            <person name="Henrissat B."/>
            <person name="Andreopoulos B."/>
            <person name="Martin F.M."/>
            <person name="Harder C.B."/>
            <person name="Rigling D."/>
            <person name="Ford K.L."/>
            <person name="Foster G.D."/>
            <person name="Pangilinan J."/>
            <person name="Papanicolaou A."/>
            <person name="Barry K."/>
            <person name="LaButti K."/>
            <person name="Viragh M."/>
            <person name="Koriabine M."/>
            <person name="Yan M."/>
            <person name="Riley R."/>
            <person name="Champramary S."/>
            <person name="Plett K.L."/>
            <person name="Tsai I.J."/>
            <person name="Slot J."/>
            <person name="Sipos G."/>
            <person name="Plett J."/>
            <person name="Nagy L.G."/>
            <person name="Grigoriev I.V."/>
        </authorList>
    </citation>
    <scope>NUCLEOTIDE SEQUENCE</scope>
    <source>
        <strain evidence="3">CCBAS 213</strain>
    </source>
</reference>
<gene>
    <name evidence="3" type="ORF">EV420DRAFT_1256712</name>
</gene>
<dbReference type="GO" id="GO:0016787">
    <property type="term" value="F:hydrolase activity"/>
    <property type="evidence" value="ECO:0007669"/>
    <property type="project" value="InterPro"/>
</dbReference>
<accession>A0AA39T7F3</accession>
<name>A0AA39T7F3_ARMTA</name>
<dbReference type="RefSeq" id="XP_060339499.1">
    <property type="nucleotide sequence ID" value="XM_060466784.1"/>
</dbReference>
<dbReference type="Gene3D" id="3.60.21.10">
    <property type="match status" value="1"/>
</dbReference>
<dbReference type="PANTHER" id="PTHR46546:SF4">
    <property type="entry name" value="SHEWANELLA-LIKE PROTEIN PHOSPHATASE 1"/>
    <property type="match status" value="1"/>
</dbReference>
<evidence type="ECO:0000259" key="2">
    <source>
        <dbReference type="Pfam" id="PF00149"/>
    </source>
</evidence>
<dbReference type="InterPro" id="IPR004843">
    <property type="entry name" value="Calcineurin-like_PHP"/>
</dbReference>
<feature type="domain" description="Calcineurin-like phosphoesterase" evidence="2">
    <location>
        <begin position="32"/>
        <end position="229"/>
    </location>
</feature>
<feature type="chain" id="PRO_5041304801" evidence="1">
    <location>
        <begin position="18"/>
        <end position="380"/>
    </location>
</feature>